<dbReference type="SUPFAM" id="SSF54637">
    <property type="entry name" value="Thioesterase/thiol ester dehydrase-isomerase"/>
    <property type="match status" value="2"/>
</dbReference>
<dbReference type="PANTHER" id="PTHR11066">
    <property type="entry name" value="ACYL-COA THIOESTERASE"/>
    <property type="match status" value="1"/>
</dbReference>
<feature type="domain" description="Acyl-CoA thioesterase-like N-terminal HotDog" evidence="5">
    <location>
        <begin position="46"/>
        <end position="129"/>
    </location>
</feature>
<dbReference type="Pfam" id="PF02551">
    <property type="entry name" value="Acyl_CoA_thio"/>
    <property type="match status" value="1"/>
</dbReference>
<dbReference type="RefSeq" id="WP_028327863.1">
    <property type="nucleotide sequence ID" value="NZ_JAAFNI010000001.1"/>
</dbReference>
<keyword evidence="2 6" id="KW-0378">Hydrolase</keyword>
<dbReference type="GO" id="GO:0006637">
    <property type="term" value="P:acyl-CoA metabolic process"/>
    <property type="evidence" value="ECO:0007669"/>
    <property type="project" value="InterPro"/>
</dbReference>
<dbReference type="EC" id="3.1.2.-" evidence="6"/>
<dbReference type="Pfam" id="PF13622">
    <property type="entry name" value="4HBT_3"/>
    <property type="match status" value="1"/>
</dbReference>
<evidence type="ECO:0000256" key="3">
    <source>
        <dbReference type="SAM" id="MobiDB-lite"/>
    </source>
</evidence>
<evidence type="ECO:0000259" key="4">
    <source>
        <dbReference type="Pfam" id="PF02551"/>
    </source>
</evidence>
<feature type="domain" description="Acyl-CoA thioesterase 2 C-terminal" evidence="4">
    <location>
        <begin position="195"/>
        <end position="299"/>
    </location>
</feature>
<feature type="region of interest" description="Disordered" evidence="3">
    <location>
        <begin position="22"/>
        <end position="46"/>
    </location>
</feature>
<dbReference type="KEGG" id="dco:SAMEA4475696_1393"/>
<name>A0A239VJ67_9MICO</name>
<sequence length="304" mass="33925">MTHDQTPTEFDPLADLLDTLDLHDADPTTGTDGTIRDRFTGRSQPTPHGRIFGGQVLAQSIIAAGRSVTRSRDEEMNIHSHQVNYLHPGDPNTALEFVVERLRDSRSYSTRRVHILQNGRPILAAMSSFARPNDGFEHHIEAPSVPGPEGLPSLSEDLYPMPATEPGNWVLRRAVEIRHVQGHVALSPANDPQETQQVWFKTIGELPDDSLLHAAVLAYASDWVLLDPVLRRHGIAWFDPRLRVASLDQTMWFHRHMRADQWVMFNQSSPTAAHGRGLCLGHMYTAQGTLGVTAAQEGMVHIRD</sequence>
<dbReference type="GO" id="GO:0009062">
    <property type="term" value="P:fatty acid catabolic process"/>
    <property type="evidence" value="ECO:0007669"/>
    <property type="project" value="TreeGrafter"/>
</dbReference>
<dbReference type="InterPro" id="IPR049449">
    <property type="entry name" value="TesB_ACOT8-like_N"/>
</dbReference>
<dbReference type="STRING" id="1121387.GCA_000429885_01916"/>
<reference evidence="6 7" key="1">
    <citation type="submission" date="2017-06" db="EMBL/GenBank/DDBJ databases">
        <authorList>
            <consortium name="Pathogen Informatics"/>
        </authorList>
    </citation>
    <scope>NUCLEOTIDE SEQUENCE [LARGE SCALE GENOMIC DNA]</scope>
    <source>
        <strain evidence="6 7">NCTC13039</strain>
    </source>
</reference>
<dbReference type="InterPro" id="IPR025652">
    <property type="entry name" value="TesB_C"/>
</dbReference>
<accession>A0A239VJ67</accession>
<dbReference type="InterPro" id="IPR042171">
    <property type="entry name" value="Acyl-CoA_hotdog"/>
</dbReference>
<comment type="similarity">
    <text evidence="1">Belongs to the C/M/P thioester hydrolase family.</text>
</comment>
<evidence type="ECO:0000256" key="2">
    <source>
        <dbReference type="ARBA" id="ARBA00022801"/>
    </source>
</evidence>
<evidence type="ECO:0000313" key="7">
    <source>
        <dbReference type="Proteomes" id="UP000242637"/>
    </source>
</evidence>
<proteinExistence type="inferred from homology"/>
<dbReference type="EMBL" id="LT906453">
    <property type="protein sequence ID" value="SNV21936.1"/>
    <property type="molecule type" value="Genomic_DNA"/>
</dbReference>
<dbReference type="CDD" id="cd03445">
    <property type="entry name" value="Thioesterase_II_repeat2"/>
    <property type="match status" value="1"/>
</dbReference>
<dbReference type="AlphaFoldDB" id="A0A239VJ67"/>
<dbReference type="PANTHER" id="PTHR11066:SF34">
    <property type="entry name" value="ACYL-COENZYME A THIOESTERASE 8"/>
    <property type="match status" value="1"/>
</dbReference>
<protein>
    <submittedName>
        <fullName evidence="6">Acyl-CoA thioesterase 2</fullName>
        <ecNumber evidence="6">3.1.2.-</ecNumber>
    </submittedName>
</protein>
<dbReference type="Gene3D" id="2.40.160.210">
    <property type="entry name" value="Acyl-CoA thioesterase, double hotdog domain"/>
    <property type="match status" value="1"/>
</dbReference>
<dbReference type="Proteomes" id="UP000242637">
    <property type="component" value="Chromosome 1"/>
</dbReference>
<evidence type="ECO:0000259" key="5">
    <source>
        <dbReference type="Pfam" id="PF13622"/>
    </source>
</evidence>
<dbReference type="GO" id="GO:0047617">
    <property type="term" value="F:fatty acyl-CoA hydrolase activity"/>
    <property type="evidence" value="ECO:0007669"/>
    <property type="project" value="InterPro"/>
</dbReference>
<dbReference type="CDD" id="cd03444">
    <property type="entry name" value="Thioesterase_II_repeat1"/>
    <property type="match status" value="1"/>
</dbReference>
<dbReference type="InterPro" id="IPR003703">
    <property type="entry name" value="Acyl_CoA_thio"/>
</dbReference>
<dbReference type="OrthoDB" id="9781019at2"/>
<evidence type="ECO:0000256" key="1">
    <source>
        <dbReference type="ARBA" id="ARBA00006538"/>
    </source>
</evidence>
<dbReference type="GeneID" id="63459613"/>
<dbReference type="InterPro" id="IPR029069">
    <property type="entry name" value="HotDog_dom_sf"/>
</dbReference>
<organism evidence="6 7">
    <name type="scientific">Dermatophilus congolensis</name>
    <dbReference type="NCBI Taxonomy" id="1863"/>
    <lineage>
        <taxon>Bacteria</taxon>
        <taxon>Bacillati</taxon>
        <taxon>Actinomycetota</taxon>
        <taxon>Actinomycetes</taxon>
        <taxon>Micrococcales</taxon>
        <taxon>Dermatophilaceae</taxon>
        <taxon>Dermatophilus</taxon>
    </lineage>
</organism>
<gene>
    <name evidence="6" type="primary">tesB</name>
    <name evidence="6" type="ORF">SAMEA4475696_01393</name>
</gene>
<keyword evidence="7" id="KW-1185">Reference proteome</keyword>
<evidence type="ECO:0000313" key="6">
    <source>
        <dbReference type="EMBL" id="SNV21936.1"/>
    </source>
</evidence>